<feature type="compositionally biased region" description="Polar residues" evidence="2">
    <location>
        <begin position="1"/>
        <end position="18"/>
    </location>
</feature>
<evidence type="ECO:0000256" key="1">
    <source>
        <dbReference type="PROSITE-ProRule" id="PRU00042"/>
    </source>
</evidence>
<feature type="region of interest" description="Disordered" evidence="2">
    <location>
        <begin position="60"/>
        <end position="125"/>
    </location>
</feature>
<evidence type="ECO:0000256" key="2">
    <source>
        <dbReference type="SAM" id="MobiDB-lite"/>
    </source>
</evidence>
<feature type="compositionally biased region" description="Basic and acidic residues" evidence="2">
    <location>
        <begin position="381"/>
        <end position="394"/>
    </location>
</feature>
<feature type="region of interest" description="Disordered" evidence="2">
    <location>
        <begin position="323"/>
        <end position="417"/>
    </location>
</feature>
<feature type="compositionally biased region" description="Polar residues" evidence="2">
    <location>
        <begin position="323"/>
        <end position="340"/>
    </location>
</feature>
<feature type="compositionally biased region" description="Basic and acidic residues" evidence="2">
    <location>
        <begin position="88"/>
        <end position="97"/>
    </location>
</feature>
<dbReference type="PANTHER" id="PTHR38166:SF1">
    <property type="entry name" value="C2H2-TYPE DOMAIN-CONTAINING PROTEIN"/>
    <property type="match status" value="1"/>
</dbReference>
<feature type="region of interest" description="Disordered" evidence="2">
    <location>
        <begin position="1"/>
        <end position="20"/>
    </location>
</feature>
<protein>
    <recommendedName>
        <fullName evidence="3">C2H2-type domain-containing protein</fullName>
    </recommendedName>
</protein>
<organism evidence="4 5">
    <name type="scientific">Apiospora arundinis</name>
    <dbReference type="NCBI Taxonomy" id="335852"/>
    <lineage>
        <taxon>Eukaryota</taxon>
        <taxon>Fungi</taxon>
        <taxon>Dikarya</taxon>
        <taxon>Ascomycota</taxon>
        <taxon>Pezizomycotina</taxon>
        <taxon>Sordariomycetes</taxon>
        <taxon>Xylariomycetidae</taxon>
        <taxon>Amphisphaeriales</taxon>
        <taxon>Apiosporaceae</taxon>
        <taxon>Apiospora</taxon>
    </lineage>
</organism>
<sequence length="459" mass="51567">MGRSGYDTTGLPSLSQPIDTPASICTEATEDLEEAHPLHTLRTQFLHLVMAAHKRAADDLSQTGSDLAEGGNELAVSRGNNNENESEPSTKRVRWSDGDSSTLVGTDTTTTTTTTDKQLAKSTNKRRTQSRRLWLACPFAKKDPVRYRNCYRYNLGRIRDVKQHLSRCHRKPIYCPICRRTFKDEDERDKHIRLNNCSRRPEIEIDGISEKQKRELGQRVCSKMPEEQQWFTVFDTLFAPLSRPRSPYIDRDLSEQMSVFHDFYTSKGPELLLEFLESTGVVTWSLPQEERDLATFQEGILGDGLLQIWDHWTNANTIQETCNAESGTPAASQSHGSSVSLHDMLGNPSEVQDHDGNPNNDSPIMTTVKPEAPRIIESGEEVPKIRTTSDRDPGDLSPTQNSSQASQELGDRDWSGISRISPPGGALLHDILSEVYSPSMDGFVNTDILPDFDFDISWQ</sequence>
<evidence type="ECO:0000259" key="3">
    <source>
        <dbReference type="PROSITE" id="PS50157"/>
    </source>
</evidence>
<reference evidence="4 5" key="1">
    <citation type="journal article" date="2024" name="IMA Fungus">
        <title>Apiospora arundinis, a panoply of carbohydrate-active enzymes and secondary metabolites.</title>
        <authorList>
            <person name="Sorensen T."/>
            <person name="Petersen C."/>
            <person name="Muurmann A.T."/>
            <person name="Christiansen J.V."/>
            <person name="Brundto M.L."/>
            <person name="Overgaard C.K."/>
            <person name="Boysen A.T."/>
            <person name="Wollenberg R.D."/>
            <person name="Larsen T.O."/>
            <person name="Sorensen J.L."/>
            <person name="Nielsen K.L."/>
            <person name="Sondergaard T.E."/>
        </authorList>
    </citation>
    <scope>NUCLEOTIDE SEQUENCE [LARGE SCALE GENOMIC DNA]</scope>
    <source>
        <strain evidence="4 5">AAU 773</strain>
    </source>
</reference>
<keyword evidence="1" id="KW-0479">Metal-binding</keyword>
<evidence type="ECO:0000313" key="5">
    <source>
        <dbReference type="Proteomes" id="UP001390339"/>
    </source>
</evidence>
<evidence type="ECO:0000313" key="4">
    <source>
        <dbReference type="EMBL" id="KAK8879952.1"/>
    </source>
</evidence>
<keyword evidence="1" id="KW-0862">Zinc</keyword>
<accession>A0ABR2JM82</accession>
<feature type="domain" description="C2H2-type" evidence="3">
    <location>
        <begin position="173"/>
        <end position="201"/>
    </location>
</feature>
<dbReference type="InterPro" id="IPR013087">
    <property type="entry name" value="Znf_C2H2_type"/>
</dbReference>
<dbReference type="PANTHER" id="PTHR38166">
    <property type="entry name" value="C2H2-TYPE DOMAIN-CONTAINING PROTEIN-RELATED"/>
    <property type="match status" value="1"/>
</dbReference>
<dbReference type="PROSITE" id="PS50157">
    <property type="entry name" value="ZINC_FINGER_C2H2_2"/>
    <property type="match status" value="1"/>
</dbReference>
<gene>
    <name evidence="4" type="ORF">PGQ11_001246</name>
</gene>
<keyword evidence="1" id="KW-0863">Zinc-finger</keyword>
<dbReference type="Gene3D" id="3.30.160.60">
    <property type="entry name" value="Classic Zinc Finger"/>
    <property type="match status" value="1"/>
</dbReference>
<feature type="compositionally biased region" description="Low complexity" evidence="2">
    <location>
        <begin position="106"/>
        <end position="116"/>
    </location>
</feature>
<comment type="caution">
    <text evidence="4">The sequence shown here is derived from an EMBL/GenBank/DDBJ whole genome shotgun (WGS) entry which is preliminary data.</text>
</comment>
<proteinExistence type="predicted"/>
<name>A0ABR2JM82_9PEZI</name>
<feature type="compositionally biased region" description="Polar residues" evidence="2">
    <location>
        <begin position="397"/>
        <end position="407"/>
    </location>
</feature>
<dbReference type="Proteomes" id="UP001390339">
    <property type="component" value="Unassembled WGS sequence"/>
</dbReference>
<keyword evidence="5" id="KW-1185">Reference proteome</keyword>
<dbReference type="EMBL" id="JAPCWZ010000001">
    <property type="protein sequence ID" value="KAK8879952.1"/>
    <property type="molecule type" value="Genomic_DNA"/>
</dbReference>